<keyword evidence="7" id="KW-0812">Transmembrane</keyword>
<keyword evidence="7" id="KW-0472">Membrane</keyword>
<evidence type="ECO:0000256" key="2">
    <source>
        <dbReference type="ARBA" id="ARBA00004236"/>
    </source>
</evidence>
<reference evidence="10" key="2">
    <citation type="submission" date="2016-04" db="EMBL/GenBank/DDBJ databases">
        <title>Planomonospora sphaerica JCM9374 whole genome shotgun sequence.</title>
        <authorList>
            <person name="Suzuki T."/>
            <person name="Dohra H."/>
            <person name="Kodani S."/>
        </authorList>
    </citation>
    <scope>NUCLEOTIDE SEQUENCE [LARGE SCALE GENOMIC DNA]</scope>
    <source>
        <strain evidence="10">JCM 9374</strain>
    </source>
</reference>
<reference evidence="9 10" key="1">
    <citation type="journal article" date="2016" name="Genome Announc.">
        <title>Draft Genome Sequence of Planomonospora sphaerica JCM9374, a Rare Actinomycete.</title>
        <authorList>
            <person name="Dohra H."/>
            <person name="Suzuki T."/>
            <person name="Inoue Y."/>
            <person name="Kodani S."/>
        </authorList>
    </citation>
    <scope>NUCLEOTIDE SEQUENCE [LARGE SCALE GENOMIC DNA]</scope>
    <source>
        <strain evidence="9 10">JCM 9374</strain>
    </source>
</reference>
<dbReference type="Gene3D" id="1.10.287.130">
    <property type="match status" value="1"/>
</dbReference>
<dbReference type="PROSITE" id="PS50109">
    <property type="entry name" value="HIS_KIN"/>
    <property type="match status" value="1"/>
</dbReference>
<feature type="transmembrane region" description="Helical" evidence="7">
    <location>
        <begin position="23"/>
        <end position="42"/>
    </location>
</feature>
<dbReference type="GO" id="GO:0005886">
    <property type="term" value="C:plasma membrane"/>
    <property type="evidence" value="ECO:0007669"/>
    <property type="project" value="UniProtKB-SubCell"/>
</dbReference>
<organism evidence="9 10">
    <name type="scientific">Planomonospora sphaerica</name>
    <dbReference type="NCBI Taxonomy" id="161355"/>
    <lineage>
        <taxon>Bacteria</taxon>
        <taxon>Bacillati</taxon>
        <taxon>Actinomycetota</taxon>
        <taxon>Actinomycetes</taxon>
        <taxon>Streptosporangiales</taxon>
        <taxon>Streptosporangiaceae</taxon>
        <taxon>Planomonospora</taxon>
    </lineage>
</organism>
<evidence type="ECO:0000256" key="5">
    <source>
        <dbReference type="ARBA" id="ARBA00022777"/>
    </source>
</evidence>
<evidence type="ECO:0000313" key="10">
    <source>
        <dbReference type="Proteomes" id="UP000077701"/>
    </source>
</evidence>
<dbReference type="InterPro" id="IPR003661">
    <property type="entry name" value="HisK_dim/P_dom"/>
</dbReference>
<feature type="transmembrane region" description="Helical" evidence="7">
    <location>
        <begin position="149"/>
        <end position="168"/>
    </location>
</feature>
<evidence type="ECO:0000259" key="8">
    <source>
        <dbReference type="PROSITE" id="PS50109"/>
    </source>
</evidence>
<feature type="transmembrane region" description="Helical" evidence="7">
    <location>
        <begin position="94"/>
        <end position="116"/>
    </location>
</feature>
<evidence type="ECO:0000256" key="6">
    <source>
        <dbReference type="ARBA" id="ARBA00023012"/>
    </source>
</evidence>
<dbReference type="AlphaFoldDB" id="A0A161MFE9"/>
<name>A0A161MFE9_9ACTN</name>
<dbReference type="InterPro" id="IPR036097">
    <property type="entry name" value="HisK_dim/P_sf"/>
</dbReference>
<dbReference type="PANTHER" id="PTHR43547:SF2">
    <property type="entry name" value="HYBRID SIGNAL TRANSDUCTION HISTIDINE KINASE C"/>
    <property type="match status" value="1"/>
</dbReference>
<dbReference type="GO" id="GO:0000155">
    <property type="term" value="F:phosphorelay sensor kinase activity"/>
    <property type="evidence" value="ECO:0007669"/>
    <property type="project" value="InterPro"/>
</dbReference>
<keyword evidence="5 9" id="KW-0418">Kinase</keyword>
<comment type="catalytic activity">
    <reaction evidence="1">
        <text>ATP + protein L-histidine = ADP + protein N-phospho-L-histidine.</text>
        <dbReference type="EC" id="2.7.13.3"/>
    </reaction>
</comment>
<keyword evidence="7" id="KW-1133">Transmembrane helix</keyword>
<dbReference type="PRINTS" id="PR00344">
    <property type="entry name" value="BCTRLSENSOR"/>
</dbReference>
<evidence type="ECO:0000256" key="1">
    <source>
        <dbReference type="ARBA" id="ARBA00000085"/>
    </source>
</evidence>
<dbReference type="EMBL" id="BDCX01000022">
    <property type="protein sequence ID" value="GAT71113.1"/>
    <property type="molecule type" value="Genomic_DNA"/>
</dbReference>
<dbReference type="InterPro" id="IPR005467">
    <property type="entry name" value="His_kinase_dom"/>
</dbReference>
<gene>
    <name evidence="9" type="ORF">PS9374_06804</name>
</gene>
<dbReference type="EC" id="2.7.13.3" evidence="3"/>
<keyword evidence="6" id="KW-0902">Two-component regulatory system</keyword>
<protein>
    <recommendedName>
        <fullName evidence="3">histidine kinase</fullName>
        <ecNumber evidence="3">2.7.13.3</ecNumber>
    </recommendedName>
</protein>
<dbReference type="InterPro" id="IPR036890">
    <property type="entry name" value="HATPase_C_sf"/>
</dbReference>
<dbReference type="STRING" id="161355.PS9374_06804"/>
<feature type="transmembrane region" description="Helical" evidence="7">
    <location>
        <begin position="123"/>
        <end position="143"/>
    </location>
</feature>
<accession>A0A161MFE9</accession>
<dbReference type="RefSeq" id="WP_068903966.1">
    <property type="nucleotide sequence ID" value="NZ_BDCX01000022.1"/>
</dbReference>
<keyword evidence="10" id="KW-1185">Reference proteome</keyword>
<dbReference type="SUPFAM" id="SSF47384">
    <property type="entry name" value="Homodimeric domain of signal transducing histidine kinase"/>
    <property type="match status" value="1"/>
</dbReference>
<dbReference type="SMART" id="SM00387">
    <property type="entry name" value="HATPase_c"/>
    <property type="match status" value="1"/>
</dbReference>
<feature type="transmembrane region" description="Helical" evidence="7">
    <location>
        <begin position="54"/>
        <end position="74"/>
    </location>
</feature>
<keyword evidence="5 9" id="KW-0808">Transferase</keyword>
<comment type="subcellular location">
    <subcellularLocation>
        <location evidence="2">Cell membrane</location>
    </subcellularLocation>
</comment>
<dbReference type="CDD" id="cd00082">
    <property type="entry name" value="HisKA"/>
    <property type="match status" value="1"/>
</dbReference>
<keyword evidence="4" id="KW-0597">Phosphoprotein</keyword>
<dbReference type="PANTHER" id="PTHR43547">
    <property type="entry name" value="TWO-COMPONENT HISTIDINE KINASE"/>
    <property type="match status" value="1"/>
</dbReference>
<evidence type="ECO:0000256" key="3">
    <source>
        <dbReference type="ARBA" id="ARBA00012438"/>
    </source>
</evidence>
<proteinExistence type="predicted"/>
<evidence type="ECO:0000256" key="7">
    <source>
        <dbReference type="SAM" id="Phobius"/>
    </source>
</evidence>
<evidence type="ECO:0000256" key="4">
    <source>
        <dbReference type="ARBA" id="ARBA00022553"/>
    </source>
</evidence>
<evidence type="ECO:0000313" key="9">
    <source>
        <dbReference type="EMBL" id="GAT71113.1"/>
    </source>
</evidence>
<dbReference type="SMART" id="SM00388">
    <property type="entry name" value="HisKA"/>
    <property type="match status" value="1"/>
</dbReference>
<dbReference type="Proteomes" id="UP000077701">
    <property type="component" value="Unassembled WGS sequence"/>
</dbReference>
<sequence length="402" mass="42809">MRARSLWGSLWGEGPEVAARQAALLYALAGTLVLVLAVTGLFARTGTSSRATTLLTIAAADLVCAALAWFLPWARLGPRSPYVLCVPALVIQAWATWTFAGFVAGTGPFLMLLFAWAGLHLPVRAVLALAVPATLSYLMPLLAADSGPAAVYSTVLLIPAVVAVGAIVSRQAAHQRRANERLRRAEQWRAALTSTLAHDVRSPLTSVRFALESVRDETGDLPPEERRALVAVALRQAARIRRLADGLLDADRVDSEGGLRLDVRRIPLRETVQEVVDDLGGPVEVDVGEDLTVPADPQRLEQVLLNLLANAVRHGAPPVVVSAERAGGTVLVHVRDHGPGVPPQRRDALFSRFGATGDDPQSVGLGLWITRELARAHGGDVRYTDTGEGACFTVVLPSGDPP</sequence>
<dbReference type="Gene3D" id="3.30.565.10">
    <property type="entry name" value="Histidine kinase-like ATPase, C-terminal domain"/>
    <property type="match status" value="1"/>
</dbReference>
<dbReference type="InterPro" id="IPR004358">
    <property type="entry name" value="Sig_transdc_His_kin-like_C"/>
</dbReference>
<comment type="caution">
    <text evidence="9">The sequence shown here is derived from an EMBL/GenBank/DDBJ whole genome shotgun (WGS) entry which is preliminary data.</text>
</comment>
<dbReference type="OrthoDB" id="9786919at2"/>
<dbReference type="Pfam" id="PF00512">
    <property type="entry name" value="HisKA"/>
    <property type="match status" value="1"/>
</dbReference>
<feature type="domain" description="Histidine kinase" evidence="8">
    <location>
        <begin position="195"/>
        <end position="400"/>
    </location>
</feature>
<dbReference type="Pfam" id="PF02518">
    <property type="entry name" value="HATPase_c"/>
    <property type="match status" value="1"/>
</dbReference>
<dbReference type="CDD" id="cd00075">
    <property type="entry name" value="HATPase"/>
    <property type="match status" value="1"/>
</dbReference>
<dbReference type="InterPro" id="IPR003594">
    <property type="entry name" value="HATPase_dom"/>
</dbReference>
<dbReference type="SUPFAM" id="SSF55874">
    <property type="entry name" value="ATPase domain of HSP90 chaperone/DNA topoisomerase II/histidine kinase"/>
    <property type="match status" value="1"/>
</dbReference>